<dbReference type="Pfam" id="PF01037">
    <property type="entry name" value="AsnC_trans_reg"/>
    <property type="match status" value="1"/>
</dbReference>
<evidence type="ECO:0000256" key="3">
    <source>
        <dbReference type="ARBA" id="ARBA00023163"/>
    </source>
</evidence>
<dbReference type="GO" id="GO:0005829">
    <property type="term" value="C:cytosol"/>
    <property type="evidence" value="ECO:0007669"/>
    <property type="project" value="TreeGrafter"/>
</dbReference>
<dbReference type="PATRIC" id="fig|1203606.4.peg.2207"/>
<reference evidence="5 6" key="1">
    <citation type="submission" date="2013-01" db="EMBL/GenBank/DDBJ databases">
        <title>The Genome Sequence of Butyricicoccus pullicaecorum 1.2.</title>
        <authorList>
            <consortium name="The Broad Institute Genome Sequencing Platform"/>
            <person name="Earl A."/>
            <person name="Ward D."/>
            <person name="Feldgarden M."/>
            <person name="Gevers D."/>
            <person name="Van Immerseel F."/>
            <person name="Eeckhaut V."/>
            <person name="Walker B."/>
            <person name="Young S.K."/>
            <person name="Zeng Q."/>
            <person name="Gargeya S."/>
            <person name="Fitzgerald M."/>
            <person name="Haas B."/>
            <person name="Abouelleil A."/>
            <person name="Alvarado L."/>
            <person name="Arachchi H.M."/>
            <person name="Berlin A.M."/>
            <person name="Chapman S.B."/>
            <person name="Dewar J."/>
            <person name="Goldberg J."/>
            <person name="Griggs A."/>
            <person name="Gujja S."/>
            <person name="Hansen M."/>
            <person name="Howarth C."/>
            <person name="Imamovic A."/>
            <person name="Larimer J."/>
            <person name="McCowan C."/>
            <person name="Murphy C."/>
            <person name="Neiman D."/>
            <person name="Pearson M."/>
            <person name="Priest M."/>
            <person name="Roberts A."/>
            <person name="Saif S."/>
            <person name="Shea T."/>
            <person name="Sisk P."/>
            <person name="Sykes S."/>
            <person name="Wortman J."/>
            <person name="Nusbaum C."/>
            <person name="Birren B."/>
        </authorList>
    </citation>
    <scope>NUCLEOTIDE SEQUENCE [LARGE SCALE GENOMIC DNA]</scope>
    <source>
        <strain evidence="5 6">1.2</strain>
    </source>
</reference>
<name>R8VVB3_9FIRM</name>
<dbReference type="EMBL" id="AQOB01000008">
    <property type="protein sequence ID" value="EOQ36211.1"/>
    <property type="molecule type" value="Genomic_DNA"/>
</dbReference>
<dbReference type="InterPro" id="IPR036388">
    <property type="entry name" value="WH-like_DNA-bd_sf"/>
</dbReference>
<keyword evidence="1" id="KW-0805">Transcription regulation</keyword>
<dbReference type="Gene3D" id="1.10.10.10">
    <property type="entry name" value="Winged helix-like DNA-binding domain superfamily/Winged helix DNA-binding domain"/>
    <property type="match status" value="1"/>
</dbReference>
<dbReference type="GO" id="GO:0043200">
    <property type="term" value="P:response to amino acid"/>
    <property type="evidence" value="ECO:0007669"/>
    <property type="project" value="TreeGrafter"/>
</dbReference>
<dbReference type="Pfam" id="PF13412">
    <property type="entry name" value="HTH_24"/>
    <property type="match status" value="1"/>
</dbReference>
<comment type="caution">
    <text evidence="5">The sequence shown here is derived from an EMBL/GenBank/DDBJ whole genome shotgun (WGS) entry which is preliminary data.</text>
</comment>
<evidence type="ECO:0000256" key="1">
    <source>
        <dbReference type="ARBA" id="ARBA00023015"/>
    </source>
</evidence>
<dbReference type="InterPro" id="IPR036390">
    <property type="entry name" value="WH_DNA-bd_sf"/>
</dbReference>
<accession>R8VVB3</accession>
<dbReference type="InterPro" id="IPR011991">
    <property type="entry name" value="ArsR-like_HTH"/>
</dbReference>
<dbReference type="InterPro" id="IPR019888">
    <property type="entry name" value="Tscrpt_reg_AsnC-like"/>
</dbReference>
<dbReference type="PANTHER" id="PTHR30154">
    <property type="entry name" value="LEUCINE-RESPONSIVE REGULATORY PROTEIN"/>
    <property type="match status" value="1"/>
</dbReference>
<dbReference type="InterPro" id="IPR011008">
    <property type="entry name" value="Dimeric_a/b-barrel"/>
</dbReference>
<dbReference type="AlphaFoldDB" id="R8VVB3"/>
<dbReference type="PANTHER" id="PTHR30154:SF34">
    <property type="entry name" value="TRANSCRIPTIONAL REGULATOR AZLB"/>
    <property type="match status" value="1"/>
</dbReference>
<keyword evidence="3" id="KW-0804">Transcription</keyword>
<dbReference type="eggNOG" id="COG1522">
    <property type="taxonomic scope" value="Bacteria"/>
</dbReference>
<evidence type="ECO:0000259" key="4">
    <source>
        <dbReference type="PROSITE" id="PS50956"/>
    </source>
</evidence>
<dbReference type="CDD" id="cd00090">
    <property type="entry name" value="HTH_ARSR"/>
    <property type="match status" value="1"/>
</dbReference>
<dbReference type="InterPro" id="IPR000485">
    <property type="entry name" value="AsnC-type_HTH_dom"/>
</dbReference>
<evidence type="ECO:0000313" key="5">
    <source>
        <dbReference type="EMBL" id="EOQ36211.1"/>
    </source>
</evidence>
<dbReference type="PRINTS" id="PR00033">
    <property type="entry name" value="HTHASNC"/>
</dbReference>
<dbReference type="Gene3D" id="3.30.70.920">
    <property type="match status" value="1"/>
</dbReference>
<dbReference type="InterPro" id="IPR019887">
    <property type="entry name" value="Tscrpt_reg_AsnC/Lrp_C"/>
</dbReference>
<dbReference type="SUPFAM" id="SSF54909">
    <property type="entry name" value="Dimeric alpha+beta barrel"/>
    <property type="match status" value="1"/>
</dbReference>
<keyword evidence="6" id="KW-1185">Reference proteome</keyword>
<proteinExistence type="predicted"/>
<dbReference type="PROSITE" id="PS50956">
    <property type="entry name" value="HTH_ASNC_2"/>
    <property type="match status" value="1"/>
</dbReference>
<dbReference type="HOGENOM" id="CLU_091233_5_4_9"/>
<protein>
    <recommendedName>
        <fullName evidence="4">HTH asnC-type domain-containing protein</fullName>
    </recommendedName>
</protein>
<sequence length="152" mass="17338">MIDRINLDILRCLRENARCKASDISHKVNLSVSAVIERIRRMEAAGIIRQYTVLIDPKQVGNDLTALMEVSLEHPKYYDDLVDMIRRHPNVAECHYLTGEFDFLLKIITDSSASLEQIHRTIKSIPGVSATKTHFVLKTIKDEVAMLPDHLD</sequence>
<evidence type="ECO:0000256" key="2">
    <source>
        <dbReference type="ARBA" id="ARBA00023125"/>
    </source>
</evidence>
<dbReference type="GO" id="GO:0043565">
    <property type="term" value="F:sequence-specific DNA binding"/>
    <property type="evidence" value="ECO:0007669"/>
    <property type="project" value="InterPro"/>
</dbReference>
<dbReference type="Proteomes" id="UP000013981">
    <property type="component" value="Unassembled WGS sequence"/>
</dbReference>
<feature type="domain" description="HTH asnC-type" evidence="4">
    <location>
        <begin position="2"/>
        <end position="63"/>
    </location>
</feature>
<gene>
    <name evidence="5" type="ORF">HMPREF1526_02243</name>
</gene>
<evidence type="ECO:0000313" key="6">
    <source>
        <dbReference type="Proteomes" id="UP000013981"/>
    </source>
</evidence>
<organism evidence="5 6">
    <name type="scientific">Butyricicoccus pullicaecorum 1.2</name>
    <dbReference type="NCBI Taxonomy" id="1203606"/>
    <lineage>
        <taxon>Bacteria</taxon>
        <taxon>Bacillati</taxon>
        <taxon>Bacillota</taxon>
        <taxon>Clostridia</taxon>
        <taxon>Eubacteriales</taxon>
        <taxon>Butyricicoccaceae</taxon>
        <taxon>Butyricicoccus</taxon>
    </lineage>
</organism>
<dbReference type="SUPFAM" id="SSF46785">
    <property type="entry name" value="Winged helix' DNA-binding domain"/>
    <property type="match status" value="1"/>
</dbReference>
<dbReference type="SMART" id="SM00344">
    <property type="entry name" value="HTH_ASNC"/>
    <property type="match status" value="1"/>
</dbReference>
<keyword evidence="2" id="KW-0238">DNA-binding</keyword>